<gene>
    <name evidence="3" type="ORF">DCF25_03580</name>
</gene>
<keyword evidence="1" id="KW-0812">Transmembrane</keyword>
<reference evidence="4" key="1">
    <citation type="submission" date="2018-04" db="EMBL/GenBank/DDBJ databases">
        <authorList>
            <person name="Cornet L."/>
        </authorList>
    </citation>
    <scope>NUCLEOTIDE SEQUENCE [LARGE SCALE GENOMIC DNA]</scope>
</reference>
<dbReference type="Proteomes" id="UP000249354">
    <property type="component" value="Unassembled WGS sequence"/>
</dbReference>
<reference evidence="3 4" key="2">
    <citation type="submission" date="2018-06" db="EMBL/GenBank/DDBJ databases">
        <title>Metagenomic assembly of (sub)arctic Cyanobacteria and their associated microbiome from non-axenic cultures.</title>
        <authorList>
            <person name="Baurain D."/>
        </authorList>
    </citation>
    <scope>NUCLEOTIDE SEQUENCE [LARGE SCALE GENOMIC DNA]</scope>
    <source>
        <strain evidence="3">ULC129bin1</strain>
    </source>
</reference>
<dbReference type="EMBL" id="QBMC01000013">
    <property type="protein sequence ID" value="PZO22162.1"/>
    <property type="molecule type" value="Genomic_DNA"/>
</dbReference>
<organism evidence="3 4">
    <name type="scientific">Leptolyngbya foveolarum</name>
    <dbReference type="NCBI Taxonomy" id="47253"/>
    <lineage>
        <taxon>Bacteria</taxon>
        <taxon>Bacillati</taxon>
        <taxon>Cyanobacteriota</taxon>
        <taxon>Cyanophyceae</taxon>
        <taxon>Leptolyngbyales</taxon>
        <taxon>Leptolyngbyaceae</taxon>
        <taxon>Leptolyngbya group</taxon>
        <taxon>Leptolyngbya</taxon>
    </lineage>
</organism>
<feature type="transmembrane region" description="Helical" evidence="1">
    <location>
        <begin position="111"/>
        <end position="131"/>
    </location>
</feature>
<accession>A0A2W4UNZ7</accession>
<evidence type="ECO:0000313" key="4">
    <source>
        <dbReference type="Proteomes" id="UP000249354"/>
    </source>
</evidence>
<dbReference type="AlphaFoldDB" id="A0A2W4UNZ7"/>
<feature type="transmembrane region" description="Helical" evidence="1">
    <location>
        <begin position="68"/>
        <end position="91"/>
    </location>
</feature>
<sequence length="220" mass="23836">MSMVIAAGGVGNGLPYGIPIHPNFVHLTLGLFIVAIAFDIVAALYPLEKPIFKFLAIPVNTAGLYDVGWFNMVAAAAVTFFTVAAGFYEILLADPPQDVVSPWGLGANDTMIWHGLGGVLLLGLIVGMTIWRGFQRYIWREDRVRQVQWSYLVSGLLIFVLMFAQGTLGAHLGGDFGVHVTADRQIYAGLNPNEQMSKSPVAKVLEQPRVVGPRSLGPDN</sequence>
<name>A0A2W4UNZ7_9CYAN</name>
<dbReference type="InterPro" id="IPR019251">
    <property type="entry name" value="DUF2231_TM"/>
</dbReference>
<feature type="transmembrane region" description="Helical" evidence="1">
    <location>
        <begin position="24"/>
        <end position="47"/>
    </location>
</feature>
<feature type="domain" description="DUF2231" evidence="2">
    <location>
        <begin position="17"/>
        <end position="181"/>
    </location>
</feature>
<dbReference type="Pfam" id="PF09990">
    <property type="entry name" value="DUF2231"/>
    <property type="match status" value="1"/>
</dbReference>
<evidence type="ECO:0000313" key="3">
    <source>
        <dbReference type="EMBL" id="PZO22162.1"/>
    </source>
</evidence>
<evidence type="ECO:0000256" key="1">
    <source>
        <dbReference type="SAM" id="Phobius"/>
    </source>
</evidence>
<evidence type="ECO:0000259" key="2">
    <source>
        <dbReference type="Pfam" id="PF09990"/>
    </source>
</evidence>
<keyword evidence="1" id="KW-0472">Membrane</keyword>
<protein>
    <recommendedName>
        <fullName evidence="2">DUF2231 domain-containing protein</fullName>
    </recommendedName>
</protein>
<keyword evidence="1" id="KW-1133">Transmembrane helix</keyword>
<comment type="caution">
    <text evidence="3">The sequence shown here is derived from an EMBL/GenBank/DDBJ whole genome shotgun (WGS) entry which is preliminary data.</text>
</comment>
<proteinExistence type="predicted"/>
<feature type="transmembrane region" description="Helical" evidence="1">
    <location>
        <begin position="151"/>
        <end position="172"/>
    </location>
</feature>